<sequence>MRSYDKPKSSNNDSNLKYYNSSLLHVEELTFRGVLLQFLMSNWKKHQMKNFVELLNREMQLRIQEVATSGITGFEYFSTCYKVVKRDLIRLKDFISHYKFKNQDEEIAFFKEIKPQFESKLFYFVELVQIELHKPLAIDKKESIKYYKSIHKHYQRLIQWNVGFLQYIRSGLTTNDNILFVRSTDYDTIFHTELFDHEDKFTTPASTELAKIVAYEEVIRDLAERIKHLKSGNGKQFPIPNHSLVWTGTKVALIELAYSLQASTSINMGQADIKQVVSALEYIFNIDVGNYYRVFQNIRIRQSGRTLFLDELKAKLIAKMDDNDEKGVKT</sequence>
<proteinExistence type="predicted"/>
<accession>A0A5D4HF07</accession>
<comment type="caution">
    <text evidence="1">The sequence shown here is derived from an EMBL/GenBank/DDBJ whole genome shotgun (WGS) entry which is preliminary data.</text>
</comment>
<evidence type="ECO:0000313" key="1">
    <source>
        <dbReference type="EMBL" id="TYR37420.1"/>
    </source>
</evidence>
<reference evidence="1 2" key="1">
    <citation type="submission" date="2019-08" db="EMBL/GenBank/DDBJ databases">
        <title>Phlebobacter frassis gen. nov. sp. nov., a new member of family Sphingobacteriaceae isolated from sand fly rearing media.</title>
        <authorList>
            <person name="Kakumanu M.L."/>
            <person name="Marayati B.F."/>
            <person name="Wada-Katsumata A."/>
            <person name="Wasserberg G."/>
            <person name="Schal C."/>
            <person name="Apperson C.S."/>
            <person name="Ponnusamy L."/>
        </authorList>
    </citation>
    <scope>NUCLEOTIDE SEQUENCE [LARGE SCALE GENOMIC DNA]</scope>
    <source>
        <strain evidence="1 2">SSI9</strain>
    </source>
</reference>
<evidence type="ECO:0008006" key="3">
    <source>
        <dbReference type="Google" id="ProtNLM"/>
    </source>
</evidence>
<gene>
    <name evidence="1" type="ORF">FXV77_05295</name>
</gene>
<organism evidence="1 2">
    <name type="scientific">Sphingobacterium phlebotomi</name>
    <dbReference type="NCBI Taxonomy" id="2605433"/>
    <lineage>
        <taxon>Bacteria</taxon>
        <taxon>Pseudomonadati</taxon>
        <taxon>Bacteroidota</taxon>
        <taxon>Sphingobacteriia</taxon>
        <taxon>Sphingobacteriales</taxon>
        <taxon>Sphingobacteriaceae</taxon>
        <taxon>Sphingobacterium</taxon>
    </lineage>
</organism>
<keyword evidence="2" id="KW-1185">Reference proteome</keyword>
<evidence type="ECO:0000313" key="2">
    <source>
        <dbReference type="Proteomes" id="UP000322362"/>
    </source>
</evidence>
<dbReference type="InterPro" id="IPR018534">
    <property type="entry name" value="Tet_reg_excision_RteC"/>
</dbReference>
<name>A0A5D4HF07_9SPHI</name>
<dbReference type="EMBL" id="VTAV01000002">
    <property type="protein sequence ID" value="TYR37420.1"/>
    <property type="molecule type" value="Genomic_DNA"/>
</dbReference>
<dbReference type="AlphaFoldDB" id="A0A5D4HF07"/>
<protein>
    <recommendedName>
        <fullName evidence="3">RteC protein</fullName>
    </recommendedName>
</protein>
<dbReference type="Proteomes" id="UP000322362">
    <property type="component" value="Unassembled WGS sequence"/>
</dbReference>
<dbReference type="Pfam" id="PF09357">
    <property type="entry name" value="RteC"/>
    <property type="match status" value="1"/>
</dbReference>